<geneLocation type="chloroplast" evidence="9"/>
<dbReference type="SUPFAM" id="SSF47973">
    <property type="entry name" value="Ribosomal protein S7"/>
    <property type="match status" value="1"/>
</dbReference>
<name>A0A894K6B8_MONUN</name>
<dbReference type="AlphaFoldDB" id="A0A894K6B8"/>
<proteinExistence type="inferred from homology"/>
<evidence type="ECO:0000256" key="7">
    <source>
        <dbReference type="RuleBase" id="RU003619"/>
    </source>
</evidence>
<sequence>MRRLHTVKKRVIKGDPVFHNKLINMVINRIMKHGKKSLAYKIIYRAIKNIQKRTKKNPLLVLRQAIYRVTPHIIVKTKHKKNKKGFNHKVPAEIGLLQGKLLAIRWLLIASRQRTGHSMALKFSYELMDAANGKGGAIRKKEEVQKIAESNRISAYFN</sequence>
<dbReference type="Gene3D" id="1.10.455.10">
    <property type="entry name" value="Ribosomal protein S7 domain"/>
    <property type="match status" value="1"/>
</dbReference>
<comment type="subcellular location">
    <subcellularLocation>
        <location evidence="1">Plastid</location>
    </subcellularLocation>
</comment>
<keyword evidence="4" id="KW-0694">RNA-binding</keyword>
<dbReference type="InterPro" id="IPR000235">
    <property type="entry name" value="Ribosomal_uS7"/>
</dbReference>
<dbReference type="InterPro" id="IPR036823">
    <property type="entry name" value="Ribosomal_uS7_dom_sf"/>
</dbReference>
<dbReference type="GO" id="GO:0009536">
    <property type="term" value="C:plastid"/>
    <property type="evidence" value="ECO:0007669"/>
    <property type="project" value="UniProtKB-SubCell"/>
</dbReference>
<dbReference type="EMBL" id="MT491729">
    <property type="protein sequence ID" value="QRW36800.1"/>
    <property type="molecule type" value="Genomic_DNA"/>
</dbReference>
<reference evidence="9" key="1">
    <citation type="journal article" date="2020" name="Mitochondrial DNA Part B Resour">
        <title>The complete chloroplast genome sequence of Monotropa uniflora (Ericaceae).</title>
        <authorList>
            <person name="Liu X."/>
            <person name="Liao X."/>
            <person name="Chen D."/>
            <person name="Zheng Y."/>
            <person name="Yu X."/>
            <person name="Xu X."/>
            <person name="Liu Z."/>
            <person name="Lan S."/>
        </authorList>
    </citation>
    <scope>NUCLEOTIDE SEQUENCE</scope>
</reference>
<keyword evidence="9" id="KW-0934">Plastid</keyword>
<dbReference type="PIRSF" id="PIRSF002122">
    <property type="entry name" value="RPS7p_RPS7a_RPS5e_RPS7o"/>
    <property type="match status" value="1"/>
</dbReference>
<dbReference type="GO" id="GO:0015935">
    <property type="term" value="C:small ribosomal subunit"/>
    <property type="evidence" value="ECO:0007669"/>
    <property type="project" value="InterPro"/>
</dbReference>
<evidence type="ECO:0000256" key="5">
    <source>
        <dbReference type="ARBA" id="ARBA00022980"/>
    </source>
</evidence>
<dbReference type="InterPro" id="IPR020606">
    <property type="entry name" value="Ribosomal_uS7_CS"/>
</dbReference>
<gene>
    <name evidence="9" type="primary">rps7</name>
</gene>
<accession>A0A894K6B8</accession>
<dbReference type="GO" id="GO:0003735">
    <property type="term" value="F:structural constituent of ribosome"/>
    <property type="evidence" value="ECO:0007669"/>
    <property type="project" value="InterPro"/>
</dbReference>
<keyword evidence="9" id="KW-0150">Chloroplast</keyword>
<evidence type="ECO:0000256" key="6">
    <source>
        <dbReference type="ARBA" id="ARBA00023274"/>
    </source>
</evidence>
<evidence type="ECO:0000256" key="1">
    <source>
        <dbReference type="ARBA" id="ARBA00004474"/>
    </source>
</evidence>
<dbReference type="PROSITE" id="PS00052">
    <property type="entry name" value="RIBOSOMAL_S7"/>
    <property type="match status" value="1"/>
</dbReference>
<dbReference type="NCBIfam" id="TIGR01029">
    <property type="entry name" value="rpsG_bact"/>
    <property type="match status" value="1"/>
</dbReference>
<dbReference type="InterPro" id="IPR005717">
    <property type="entry name" value="Ribosomal_uS7_bac/org-type"/>
</dbReference>
<organism evidence="9">
    <name type="scientific">Monotropa uniflora</name>
    <name type="common">Indian pipe</name>
    <name type="synonym">Monotropa brittonii</name>
    <dbReference type="NCBI Taxonomy" id="50148"/>
    <lineage>
        <taxon>Eukaryota</taxon>
        <taxon>Viridiplantae</taxon>
        <taxon>Streptophyta</taxon>
        <taxon>Embryophyta</taxon>
        <taxon>Tracheophyta</taxon>
        <taxon>Spermatophyta</taxon>
        <taxon>Magnoliopsida</taxon>
        <taxon>eudicotyledons</taxon>
        <taxon>Gunneridae</taxon>
        <taxon>Pentapetalae</taxon>
        <taxon>asterids</taxon>
        <taxon>Ericales</taxon>
        <taxon>Ericaceae</taxon>
        <taxon>Pyroloideae</taxon>
        <taxon>Monotropeae</taxon>
        <taxon>Monotropa</taxon>
    </lineage>
</organism>
<protein>
    <submittedName>
        <fullName evidence="9">Ribosomal protein S7</fullName>
    </submittedName>
</protein>
<keyword evidence="3" id="KW-0699">rRNA-binding</keyword>
<evidence type="ECO:0000256" key="4">
    <source>
        <dbReference type="ARBA" id="ARBA00022884"/>
    </source>
</evidence>
<feature type="domain" description="Small ribosomal subunit protein uS7" evidence="8">
    <location>
        <begin position="4"/>
        <end position="152"/>
    </location>
</feature>
<dbReference type="GO" id="GO:0019843">
    <property type="term" value="F:rRNA binding"/>
    <property type="evidence" value="ECO:0007669"/>
    <property type="project" value="UniProtKB-KW"/>
</dbReference>
<dbReference type="InterPro" id="IPR023798">
    <property type="entry name" value="Ribosomal_uS7_dom"/>
</dbReference>
<dbReference type="Pfam" id="PF00177">
    <property type="entry name" value="Ribosomal_S7"/>
    <property type="match status" value="1"/>
</dbReference>
<evidence type="ECO:0000256" key="2">
    <source>
        <dbReference type="ARBA" id="ARBA00007151"/>
    </source>
</evidence>
<comment type="similarity">
    <text evidence="2 7">Belongs to the universal ribosomal protein uS7 family.</text>
</comment>
<reference evidence="9" key="2">
    <citation type="submission" date="2020-05" db="EMBL/GenBank/DDBJ databases">
        <authorList>
            <person name="Liu X.-D."/>
        </authorList>
    </citation>
    <scope>NUCLEOTIDE SEQUENCE</scope>
</reference>
<keyword evidence="5 7" id="KW-0689">Ribosomal protein</keyword>
<dbReference type="GO" id="GO:0006412">
    <property type="term" value="P:translation"/>
    <property type="evidence" value="ECO:0007669"/>
    <property type="project" value="InterPro"/>
</dbReference>
<keyword evidence="6 7" id="KW-0687">Ribonucleoprotein</keyword>
<evidence type="ECO:0000259" key="8">
    <source>
        <dbReference type="Pfam" id="PF00177"/>
    </source>
</evidence>
<dbReference type="PANTHER" id="PTHR11205">
    <property type="entry name" value="RIBOSOMAL PROTEIN S7"/>
    <property type="match status" value="1"/>
</dbReference>
<evidence type="ECO:0000256" key="3">
    <source>
        <dbReference type="ARBA" id="ARBA00022730"/>
    </source>
</evidence>
<evidence type="ECO:0000313" key="9">
    <source>
        <dbReference type="EMBL" id="QRW36800.1"/>
    </source>
</evidence>